<gene>
    <name evidence="10" type="ORF">PITC_073320</name>
</gene>
<evidence type="ECO:0000256" key="5">
    <source>
        <dbReference type="ARBA" id="ARBA00023002"/>
    </source>
</evidence>
<sequence>MAYPKYALAVDWLLGRKVIQILGSDIRFPDLAIGIVFVLFFYGTALTVYRLYFSPLAGFPGPKLAAATEWYEFYYQLVRDGQWGNKVEKLHEKYDSHHLSVSHDLHRQRRKNIETFFSKQNVNRFEDIIARKVKLLDDQFERLKGTGSIVHVNHAFTALTGDIIGHVACGAHPGLVDDPDFSPGCALMTYEMGREYIKKTKQRIQQKNLDSNQSKLSVFHHLLTSNIPESEKSTSRLQAEAMVILIAGTFTSAHILTMIVYHALSDPSIERCLREELKVTMSSYPTRTPRVADLEGIPYLQACIKEALRLYGLIGNLPRCSPDVALQYKQWTIPRNTPVGMSIYYMHTNPDVWPEPRKFMPTRWLGQYNPQMDRHFVPFTKGSRSCLGMNLAMAELYLTTAILFRQDGPKLSLSETDESDVRFVRDFVMGFPRHDSHGVRVSVD</sequence>
<dbReference type="Pfam" id="PF00067">
    <property type="entry name" value="p450"/>
    <property type="match status" value="1"/>
</dbReference>
<reference evidence="10 11" key="1">
    <citation type="journal article" date="2015" name="Mol. Plant Microbe Interact.">
        <title>Genome, transcriptome, and functional analyses of Penicillium expansum provide new insights into secondary metabolism and pathogenicity.</title>
        <authorList>
            <person name="Ballester A.R."/>
            <person name="Marcet-Houben M."/>
            <person name="Levin E."/>
            <person name="Sela N."/>
            <person name="Selma-Lazaro C."/>
            <person name="Carmona L."/>
            <person name="Wisniewski M."/>
            <person name="Droby S."/>
            <person name="Gonzalez-Candelas L."/>
            <person name="Gabaldon T."/>
        </authorList>
    </citation>
    <scope>NUCLEOTIDE SEQUENCE [LARGE SCALE GENOMIC DNA]</scope>
    <source>
        <strain evidence="10 11">PHI-1</strain>
    </source>
</reference>
<keyword evidence="5" id="KW-0560">Oxidoreductase</keyword>
<dbReference type="InterPro" id="IPR050121">
    <property type="entry name" value="Cytochrome_P450_monoxygenase"/>
</dbReference>
<evidence type="ECO:0000256" key="8">
    <source>
        <dbReference type="PIRSR" id="PIRSR602401-1"/>
    </source>
</evidence>
<dbReference type="PANTHER" id="PTHR24305:SF157">
    <property type="entry name" value="N-ACETYLTRYPTOPHAN 6-HYDROXYLASE IVOC-RELATED"/>
    <property type="match status" value="1"/>
</dbReference>
<evidence type="ECO:0000256" key="3">
    <source>
        <dbReference type="ARBA" id="ARBA00022617"/>
    </source>
</evidence>
<keyword evidence="7" id="KW-0503">Monooxygenase</keyword>
<dbReference type="Gene3D" id="1.10.630.10">
    <property type="entry name" value="Cytochrome P450"/>
    <property type="match status" value="1"/>
</dbReference>
<organism evidence="10 11">
    <name type="scientific">Penicillium italicum</name>
    <name type="common">Blue mold</name>
    <dbReference type="NCBI Taxonomy" id="40296"/>
    <lineage>
        <taxon>Eukaryota</taxon>
        <taxon>Fungi</taxon>
        <taxon>Dikarya</taxon>
        <taxon>Ascomycota</taxon>
        <taxon>Pezizomycotina</taxon>
        <taxon>Eurotiomycetes</taxon>
        <taxon>Eurotiomycetidae</taxon>
        <taxon>Eurotiales</taxon>
        <taxon>Aspergillaceae</taxon>
        <taxon>Penicillium</taxon>
    </lineage>
</organism>
<evidence type="ECO:0000313" key="11">
    <source>
        <dbReference type="Proteomes" id="UP000030104"/>
    </source>
</evidence>
<keyword evidence="9" id="KW-0472">Membrane</keyword>
<dbReference type="GO" id="GO:0043386">
    <property type="term" value="P:mycotoxin biosynthetic process"/>
    <property type="evidence" value="ECO:0007669"/>
    <property type="project" value="UniProtKB-ARBA"/>
</dbReference>
<dbReference type="CDD" id="cd11062">
    <property type="entry name" value="CYP58-like"/>
    <property type="match status" value="1"/>
</dbReference>
<evidence type="ECO:0000256" key="2">
    <source>
        <dbReference type="ARBA" id="ARBA00010617"/>
    </source>
</evidence>
<dbReference type="SUPFAM" id="SSF48264">
    <property type="entry name" value="Cytochrome P450"/>
    <property type="match status" value="1"/>
</dbReference>
<keyword evidence="11" id="KW-1185">Reference proteome</keyword>
<evidence type="ECO:0000313" key="10">
    <source>
        <dbReference type="EMBL" id="KGO75956.1"/>
    </source>
</evidence>
<dbReference type="EMBL" id="JQGA01000381">
    <property type="protein sequence ID" value="KGO75956.1"/>
    <property type="molecule type" value="Genomic_DNA"/>
</dbReference>
<dbReference type="STRING" id="40296.A0A0A2L9U8"/>
<dbReference type="InterPro" id="IPR002401">
    <property type="entry name" value="Cyt_P450_E_grp-I"/>
</dbReference>
<dbReference type="InterPro" id="IPR001128">
    <property type="entry name" value="Cyt_P450"/>
</dbReference>
<evidence type="ECO:0000256" key="9">
    <source>
        <dbReference type="SAM" id="Phobius"/>
    </source>
</evidence>
<evidence type="ECO:0000256" key="7">
    <source>
        <dbReference type="ARBA" id="ARBA00023033"/>
    </source>
</evidence>
<dbReference type="HOGENOM" id="CLU_001570_14_4_1"/>
<dbReference type="GO" id="GO:0004497">
    <property type="term" value="F:monooxygenase activity"/>
    <property type="evidence" value="ECO:0007669"/>
    <property type="project" value="UniProtKB-KW"/>
</dbReference>
<evidence type="ECO:0000256" key="6">
    <source>
        <dbReference type="ARBA" id="ARBA00023004"/>
    </source>
</evidence>
<dbReference type="OrthoDB" id="3945418at2759"/>
<dbReference type="PRINTS" id="PR00463">
    <property type="entry name" value="EP450I"/>
</dbReference>
<evidence type="ECO:0000256" key="4">
    <source>
        <dbReference type="ARBA" id="ARBA00022723"/>
    </source>
</evidence>
<dbReference type="OMA" id="SDVKQAH"/>
<feature type="transmembrane region" description="Helical" evidence="9">
    <location>
        <begin position="242"/>
        <end position="264"/>
    </location>
</feature>
<dbReference type="PANTHER" id="PTHR24305">
    <property type="entry name" value="CYTOCHROME P450"/>
    <property type="match status" value="1"/>
</dbReference>
<dbReference type="PRINTS" id="PR00385">
    <property type="entry name" value="P450"/>
</dbReference>
<dbReference type="AlphaFoldDB" id="A0A0A2L9U8"/>
<dbReference type="GO" id="GO:0016705">
    <property type="term" value="F:oxidoreductase activity, acting on paired donors, with incorporation or reduction of molecular oxygen"/>
    <property type="evidence" value="ECO:0007669"/>
    <property type="project" value="InterPro"/>
</dbReference>
<dbReference type="PhylomeDB" id="A0A0A2L9U8"/>
<feature type="binding site" description="axial binding residue" evidence="8">
    <location>
        <position position="386"/>
    </location>
    <ligand>
        <name>heme</name>
        <dbReference type="ChEBI" id="CHEBI:30413"/>
    </ligand>
    <ligandPart>
        <name>Fe</name>
        <dbReference type="ChEBI" id="CHEBI:18248"/>
    </ligandPart>
</feature>
<comment type="cofactor">
    <cofactor evidence="1 8">
        <name>heme</name>
        <dbReference type="ChEBI" id="CHEBI:30413"/>
    </cofactor>
</comment>
<keyword evidence="6 8" id="KW-0408">Iron</keyword>
<keyword evidence="9" id="KW-0812">Transmembrane</keyword>
<name>A0A0A2L9U8_PENIT</name>
<dbReference type="GO" id="GO:0005506">
    <property type="term" value="F:iron ion binding"/>
    <property type="evidence" value="ECO:0007669"/>
    <property type="project" value="InterPro"/>
</dbReference>
<dbReference type="GO" id="GO:0020037">
    <property type="term" value="F:heme binding"/>
    <property type="evidence" value="ECO:0007669"/>
    <property type="project" value="InterPro"/>
</dbReference>
<comment type="caution">
    <text evidence="10">The sequence shown here is derived from an EMBL/GenBank/DDBJ whole genome shotgun (WGS) entry which is preliminary data.</text>
</comment>
<accession>A0A0A2L9U8</accession>
<feature type="transmembrane region" description="Helical" evidence="9">
    <location>
        <begin position="31"/>
        <end position="53"/>
    </location>
</feature>
<dbReference type="Proteomes" id="UP000030104">
    <property type="component" value="Unassembled WGS sequence"/>
</dbReference>
<evidence type="ECO:0000256" key="1">
    <source>
        <dbReference type="ARBA" id="ARBA00001971"/>
    </source>
</evidence>
<keyword evidence="3 8" id="KW-0349">Heme</keyword>
<protein>
    <submittedName>
        <fullName evidence="10">Cytochrome P450</fullName>
    </submittedName>
</protein>
<comment type="similarity">
    <text evidence="2">Belongs to the cytochrome P450 family.</text>
</comment>
<keyword evidence="4 8" id="KW-0479">Metal-binding</keyword>
<keyword evidence="9" id="KW-1133">Transmembrane helix</keyword>
<dbReference type="InterPro" id="IPR036396">
    <property type="entry name" value="Cyt_P450_sf"/>
</dbReference>
<proteinExistence type="inferred from homology"/>